<dbReference type="GO" id="GO:0005634">
    <property type="term" value="C:nucleus"/>
    <property type="evidence" value="ECO:0007669"/>
    <property type="project" value="UniProtKB-SubCell"/>
</dbReference>
<dbReference type="InterPro" id="IPR017984">
    <property type="entry name" value="Chromo_dom_subgr"/>
</dbReference>
<dbReference type="VEuPathDB" id="VectorBase:LDEU000619"/>
<dbReference type="AlphaFoldDB" id="A0A443SV76"/>
<evidence type="ECO:0000256" key="2">
    <source>
        <dbReference type="ARBA" id="ARBA00023242"/>
    </source>
</evidence>
<dbReference type="PROSITE" id="PS00598">
    <property type="entry name" value="CHROMO_1"/>
    <property type="match status" value="1"/>
</dbReference>
<accession>A0A443SV76</accession>
<dbReference type="InterPro" id="IPR008251">
    <property type="entry name" value="Chromo_shadow_dom"/>
</dbReference>
<dbReference type="InterPro" id="IPR016197">
    <property type="entry name" value="Chromo-like_dom_sf"/>
</dbReference>
<feature type="domain" description="Chromo" evidence="4">
    <location>
        <begin position="31"/>
        <end position="89"/>
    </location>
</feature>
<dbReference type="Pfam" id="PF00385">
    <property type="entry name" value="Chromo"/>
    <property type="match status" value="1"/>
</dbReference>
<dbReference type="CDD" id="cd00034">
    <property type="entry name" value="CSD"/>
    <property type="match status" value="1"/>
</dbReference>
<dbReference type="InterPro" id="IPR000953">
    <property type="entry name" value="Chromo/chromo_shadow_dom"/>
</dbReference>
<dbReference type="EMBL" id="NCKV01000167">
    <property type="protein sequence ID" value="RWS31421.1"/>
    <property type="molecule type" value="Genomic_DNA"/>
</dbReference>
<evidence type="ECO:0000313" key="5">
    <source>
        <dbReference type="EMBL" id="RWS31421.1"/>
    </source>
</evidence>
<keyword evidence="6" id="KW-1185">Reference proteome</keyword>
<dbReference type="PRINTS" id="PR00504">
    <property type="entry name" value="CHROMODOMAIN"/>
</dbReference>
<feature type="compositionally biased region" description="Low complexity" evidence="3">
    <location>
        <begin position="255"/>
        <end position="269"/>
    </location>
</feature>
<comment type="subcellular location">
    <subcellularLocation>
        <location evidence="1">Nucleus</location>
    </subcellularLocation>
</comment>
<feature type="region of interest" description="Disordered" evidence="3">
    <location>
        <begin position="1"/>
        <end position="30"/>
    </location>
</feature>
<name>A0A443SV76_9ACAR</name>
<dbReference type="SMART" id="SM00300">
    <property type="entry name" value="ChSh"/>
    <property type="match status" value="1"/>
</dbReference>
<dbReference type="SMART" id="SM00298">
    <property type="entry name" value="CHROMO"/>
    <property type="match status" value="1"/>
</dbReference>
<dbReference type="GO" id="GO:0000792">
    <property type="term" value="C:heterochromatin"/>
    <property type="evidence" value="ECO:0007669"/>
    <property type="project" value="UniProtKB-ARBA"/>
</dbReference>
<sequence>MEDIDVKPSTSNCNGENDDDSDSAGVPEGEYEVEVVRGKKVMNGTVFYCLKWKGWPEEDNTWEPLENLSCHDLIQQYEDGVADKIERLKETHRNVSPKPKITMKLQLEPAKKEPVATKPSVFDNSMFRRPGTLKVTSDMIIKKPEPKKEPEQPKKKPVQRKLDLRYHFETGSIMDKILTVCELNPGELVFYVEYKDGKKELLPNEIMKYKFPQELIAYYEENVKFVAFDYRSLIPDAMREASKEALNSDSESDSDSSSSSSSSSSPTTS</sequence>
<dbReference type="InterPro" id="IPR023779">
    <property type="entry name" value="Chromodomain_CS"/>
</dbReference>
<organism evidence="5 6">
    <name type="scientific">Leptotrombidium deliense</name>
    <dbReference type="NCBI Taxonomy" id="299467"/>
    <lineage>
        <taxon>Eukaryota</taxon>
        <taxon>Metazoa</taxon>
        <taxon>Ecdysozoa</taxon>
        <taxon>Arthropoda</taxon>
        <taxon>Chelicerata</taxon>
        <taxon>Arachnida</taxon>
        <taxon>Acari</taxon>
        <taxon>Acariformes</taxon>
        <taxon>Trombidiformes</taxon>
        <taxon>Prostigmata</taxon>
        <taxon>Anystina</taxon>
        <taxon>Parasitengona</taxon>
        <taxon>Trombiculoidea</taxon>
        <taxon>Trombiculidae</taxon>
        <taxon>Leptotrombidium</taxon>
    </lineage>
</organism>
<protein>
    <submittedName>
        <fullName evidence="5">Heterochromatin protein 1-like isoform X2</fullName>
    </submittedName>
</protein>
<dbReference type="InterPro" id="IPR051219">
    <property type="entry name" value="Heterochromatin_chromo-domain"/>
</dbReference>
<dbReference type="Pfam" id="PF01393">
    <property type="entry name" value="Chromo_shadow"/>
    <property type="match status" value="1"/>
</dbReference>
<gene>
    <name evidence="5" type="ORF">B4U80_08968</name>
</gene>
<evidence type="ECO:0000256" key="1">
    <source>
        <dbReference type="ARBA" id="ARBA00004123"/>
    </source>
</evidence>
<dbReference type="STRING" id="299467.A0A443SV76"/>
<dbReference type="SUPFAM" id="SSF54160">
    <property type="entry name" value="Chromo domain-like"/>
    <property type="match status" value="2"/>
</dbReference>
<evidence type="ECO:0000259" key="4">
    <source>
        <dbReference type="PROSITE" id="PS50013"/>
    </source>
</evidence>
<keyword evidence="2" id="KW-0539">Nucleus</keyword>
<evidence type="ECO:0000256" key="3">
    <source>
        <dbReference type="SAM" id="MobiDB-lite"/>
    </source>
</evidence>
<dbReference type="PROSITE" id="PS50013">
    <property type="entry name" value="CHROMO_2"/>
    <property type="match status" value="1"/>
</dbReference>
<comment type="caution">
    <text evidence="5">The sequence shown here is derived from an EMBL/GenBank/DDBJ whole genome shotgun (WGS) entry which is preliminary data.</text>
</comment>
<feature type="region of interest" description="Disordered" evidence="3">
    <location>
        <begin position="242"/>
        <end position="269"/>
    </location>
</feature>
<dbReference type="PANTHER" id="PTHR22812">
    <property type="entry name" value="CHROMOBOX PROTEIN"/>
    <property type="match status" value="1"/>
</dbReference>
<evidence type="ECO:0000313" key="6">
    <source>
        <dbReference type="Proteomes" id="UP000288716"/>
    </source>
</evidence>
<dbReference type="Proteomes" id="UP000288716">
    <property type="component" value="Unassembled WGS sequence"/>
</dbReference>
<reference evidence="5 6" key="1">
    <citation type="journal article" date="2018" name="Gigascience">
        <title>Genomes of trombidid mites reveal novel predicted allergens and laterally-transferred genes associated with secondary metabolism.</title>
        <authorList>
            <person name="Dong X."/>
            <person name="Chaisiri K."/>
            <person name="Xia D."/>
            <person name="Armstrong S.D."/>
            <person name="Fang Y."/>
            <person name="Donnelly M.J."/>
            <person name="Kadowaki T."/>
            <person name="McGarry J.W."/>
            <person name="Darby A.C."/>
            <person name="Makepeace B.L."/>
        </authorList>
    </citation>
    <scope>NUCLEOTIDE SEQUENCE [LARGE SCALE GENOMIC DNA]</scope>
    <source>
        <strain evidence="5">UoL-UT</strain>
    </source>
</reference>
<dbReference type="OrthoDB" id="1918685at2759"/>
<dbReference type="InterPro" id="IPR023780">
    <property type="entry name" value="Chromo_domain"/>
</dbReference>
<proteinExistence type="predicted"/>
<dbReference type="Gene3D" id="2.40.50.40">
    <property type="match status" value="2"/>
</dbReference>